<dbReference type="SMART" id="SM00388">
    <property type="entry name" value="HisKA"/>
    <property type="match status" value="1"/>
</dbReference>
<feature type="domain" description="Histidine kinase" evidence="13">
    <location>
        <begin position="132"/>
        <end position="340"/>
    </location>
</feature>
<keyword evidence="11 12" id="KW-0472">Membrane</keyword>
<keyword evidence="10" id="KW-0902">Two-component regulatory system</keyword>
<feature type="transmembrane region" description="Helical" evidence="12">
    <location>
        <begin position="21"/>
        <end position="42"/>
    </location>
</feature>
<dbReference type="PROSITE" id="PS50109">
    <property type="entry name" value="HIS_KIN"/>
    <property type="match status" value="1"/>
</dbReference>
<dbReference type="InterPro" id="IPR036097">
    <property type="entry name" value="HisK_dim/P_sf"/>
</dbReference>
<proteinExistence type="predicted"/>
<protein>
    <recommendedName>
        <fullName evidence="4">histidine kinase</fullName>
        <ecNumber evidence="4">2.7.13.3</ecNumber>
    </recommendedName>
</protein>
<feature type="domain" description="HAMP" evidence="14">
    <location>
        <begin position="72"/>
        <end position="124"/>
    </location>
</feature>
<evidence type="ECO:0000256" key="6">
    <source>
        <dbReference type="ARBA" id="ARBA00022679"/>
    </source>
</evidence>
<keyword evidence="9 12" id="KW-1133">Transmembrane helix</keyword>
<keyword evidence="5" id="KW-0597">Phosphoprotein</keyword>
<evidence type="ECO:0000256" key="2">
    <source>
        <dbReference type="ARBA" id="ARBA00004141"/>
    </source>
</evidence>
<evidence type="ECO:0000256" key="10">
    <source>
        <dbReference type="ARBA" id="ARBA00023012"/>
    </source>
</evidence>
<dbReference type="SUPFAM" id="SSF158472">
    <property type="entry name" value="HAMP domain-like"/>
    <property type="match status" value="1"/>
</dbReference>
<dbReference type="Gene3D" id="6.10.340.10">
    <property type="match status" value="1"/>
</dbReference>
<keyword evidence="7 12" id="KW-0812">Transmembrane</keyword>
<comment type="subcellular location">
    <subcellularLocation>
        <location evidence="3">Cell membrane</location>
    </subcellularLocation>
    <subcellularLocation>
        <location evidence="2">Membrane</location>
        <topology evidence="2">Multi-pass membrane protein</topology>
    </subcellularLocation>
</comment>
<evidence type="ECO:0000313" key="15">
    <source>
        <dbReference type="EMBL" id="MBB5911618.1"/>
    </source>
</evidence>
<dbReference type="Pfam" id="PF00672">
    <property type="entry name" value="HAMP"/>
    <property type="match status" value="1"/>
</dbReference>
<evidence type="ECO:0000259" key="14">
    <source>
        <dbReference type="PROSITE" id="PS50885"/>
    </source>
</evidence>
<dbReference type="PANTHER" id="PTHR45436:SF15">
    <property type="entry name" value="SENSOR HISTIDINE KINASE CUSS"/>
    <property type="match status" value="1"/>
</dbReference>
<dbReference type="PROSITE" id="PS50885">
    <property type="entry name" value="HAMP"/>
    <property type="match status" value="1"/>
</dbReference>
<keyword evidence="8 15" id="KW-0418">Kinase</keyword>
<evidence type="ECO:0000256" key="3">
    <source>
        <dbReference type="ARBA" id="ARBA00004236"/>
    </source>
</evidence>
<dbReference type="CDD" id="cd00075">
    <property type="entry name" value="HATPase"/>
    <property type="match status" value="1"/>
</dbReference>
<organism evidence="15 16">
    <name type="scientific">Nocardia transvalensis</name>
    <dbReference type="NCBI Taxonomy" id="37333"/>
    <lineage>
        <taxon>Bacteria</taxon>
        <taxon>Bacillati</taxon>
        <taxon>Actinomycetota</taxon>
        <taxon>Actinomycetes</taxon>
        <taxon>Mycobacteriales</taxon>
        <taxon>Nocardiaceae</taxon>
        <taxon>Nocardia</taxon>
    </lineage>
</organism>
<comment type="caution">
    <text evidence="15">The sequence shown here is derived from an EMBL/GenBank/DDBJ whole genome shotgun (WGS) entry which is preliminary data.</text>
</comment>
<feature type="transmembrane region" description="Helical" evidence="12">
    <location>
        <begin position="48"/>
        <end position="70"/>
    </location>
</feature>
<evidence type="ECO:0000313" key="16">
    <source>
        <dbReference type="Proteomes" id="UP000540412"/>
    </source>
</evidence>
<dbReference type="GO" id="GO:0005886">
    <property type="term" value="C:plasma membrane"/>
    <property type="evidence" value="ECO:0007669"/>
    <property type="project" value="UniProtKB-SubCell"/>
</dbReference>
<evidence type="ECO:0000256" key="5">
    <source>
        <dbReference type="ARBA" id="ARBA00022553"/>
    </source>
</evidence>
<dbReference type="InterPro" id="IPR004358">
    <property type="entry name" value="Sig_transdc_His_kin-like_C"/>
</dbReference>
<dbReference type="EMBL" id="JACHIT010000001">
    <property type="protein sequence ID" value="MBB5911618.1"/>
    <property type="molecule type" value="Genomic_DNA"/>
</dbReference>
<dbReference type="SUPFAM" id="SSF47384">
    <property type="entry name" value="Homodimeric domain of signal transducing histidine kinase"/>
    <property type="match status" value="1"/>
</dbReference>
<comment type="catalytic activity">
    <reaction evidence="1">
        <text>ATP + protein L-histidine = ADP + protein N-phospho-L-histidine.</text>
        <dbReference type="EC" id="2.7.13.3"/>
    </reaction>
</comment>
<dbReference type="InterPro" id="IPR003594">
    <property type="entry name" value="HATPase_dom"/>
</dbReference>
<dbReference type="EC" id="2.7.13.3" evidence="4"/>
<dbReference type="Gene3D" id="1.10.287.130">
    <property type="match status" value="1"/>
</dbReference>
<dbReference type="Gene3D" id="3.30.565.10">
    <property type="entry name" value="Histidine kinase-like ATPase, C-terminal domain"/>
    <property type="match status" value="1"/>
</dbReference>
<reference evidence="15 16" key="1">
    <citation type="submission" date="2020-08" db="EMBL/GenBank/DDBJ databases">
        <title>Sequencing the genomes of 1000 actinobacteria strains.</title>
        <authorList>
            <person name="Klenk H.-P."/>
        </authorList>
    </citation>
    <scope>NUCLEOTIDE SEQUENCE [LARGE SCALE GENOMIC DNA]</scope>
    <source>
        <strain evidence="15 16">DSM 43582</strain>
    </source>
</reference>
<dbReference type="Pfam" id="PF00512">
    <property type="entry name" value="HisKA"/>
    <property type="match status" value="1"/>
</dbReference>
<evidence type="ECO:0000256" key="8">
    <source>
        <dbReference type="ARBA" id="ARBA00022777"/>
    </source>
</evidence>
<dbReference type="RefSeq" id="WP_051162157.1">
    <property type="nucleotide sequence ID" value="NZ_JACHIT010000001.1"/>
</dbReference>
<dbReference type="InterPro" id="IPR003661">
    <property type="entry name" value="HisK_dim/P_dom"/>
</dbReference>
<dbReference type="InterPro" id="IPR003660">
    <property type="entry name" value="HAMP_dom"/>
</dbReference>
<dbReference type="GO" id="GO:0000155">
    <property type="term" value="F:phosphorelay sensor kinase activity"/>
    <property type="evidence" value="ECO:0007669"/>
    <property type="project" value="InterPro"/>
</dbReference>
<evidence type="ECO:0000256" key="11">
    <source>
        <dbReference type="ARBA" id="ARBA00023136"/>
    </source>
</evidence>
<dbReference type="InterPro" id="IPR050428">
    <property type="entry name" value="TCS_sensor_his_kinase"/>
</dbReference>
<evidence type="ECO:0000259" key="13">
    <source>
        <dbReference type="PROSITE" id="PS50109"/>
    </source>
</evidence>
<evidence type="ECO:0000256" key="12">
    <source>
        <dbReference type="SAM" id="Phobius"/>
    </source>
</evidence>
<accession>A0A7W9P9E7</accession>
<dbReference type="Proteomes" id="UP000540412">
    <property type="component" value="Unassembled WGS sequence"/>
</dbReference>
<dbReference type="InterPro" id="IPR005467">
    <property type="entry name" value="His_kinase_dom"/>
</dbReference>
<name>A0A7W9P9E7_9NOCA</name>
<dbReference type="SMART" id="SM00304">
    <property type="entry name" value="HAMP"/>
    <property type="match status" value="1"/>
</dbReference>
<dbReference type="SUPFAM" id="SSF55874">
    <property type="entry name" value="ATPase domain of HSP90 chaperone/DNA topoisomerase II/histidine kinase"/>
    <property type="match status" value="1"/>
</dbReference>
<dbReference type="Pfam" id="PF02518">
    <property type="entry name" value="HATPase_c"/>
    <property type="match status" value="1"/>
</dbReference>
<dbReference type="CDD" id="cd06225">
    <property type="entry name" value="HAMP"/>
    <property type="match status" value="1"/>
</dbReference>
<dbReference type="PANTHER" id="PTHR45436">
    <property type="entry name" value="SENSOR HISTIDINE KINASE YKOH"/>
    <property type="match status" value="1"/>
</dbReference>
<keyword evidence="6" id="KW-0808">Transferase</keyword>
<dbReference type="PRINTS" id="PR00344">
    <property type="entry name" value="BCTRLSENSOR"/>
</dbReference>
<keyword evidence="16" id="KW-1185">Reference proteome</keyword>
<dbReference type="InterPro" id="IPR036890">
    <property type="entry name" value="HATPase_C_sf"/>
</dbReference>
<evidence type="ECO:0000256" key="9">
    <source>
        <dbReference type="ARBA" id="ARBA00022989"/>
    </source>
</evidence>
<dbReference type="AlphaFoldDB" id="A0A7W9P9E7"/>
<sequence length="344" mass="37381">MSSAEPRRGFRELGRRTLRGRAIFAFAVMSGLVSGLLVVLVSALDAGFWVTLAVCVAGGIAVGAGFGVWLSRRLLVPLRRLTRAAARIASGELGTRLSDTDDPDLAPTVDAFNTMVDSLQQRIDRERRLVGDVSHELRTPLTTLTTSVGVMSRYEDELPERSRRALVLVRAELEHLRRLLDDLLALARAEARMHRADAEPLSVRDLLTHTLSDLRYPPDLLTVSGDATVTGRKLELERALVNLLENADRHGGGVMRVTVERTDAQVVITVDDHGPGVAPEDRQRIFERFVTVRRGRRAAAGTGIGLALVAETVAAHGGSVECIDRPGGGARFVVRLPNVTKTTV</sequence>
<evidence type="ECO:0000256" key="7">
    <source>
        <dbReference type="ARBA" id="ARBA00022692"/>
    </source>
</evidence>
<evidence type="ECO:0000256" key="1">
    <source>
        <dbReference type="ARBA" id="ARBA00000085"/>
    </source>
</evidence>
<gene>
    <name evidence="15" type="ORF">BJY24_000485</name>
</gene>
<dbReference type="SMART" id="SM00387">
    <property type="entry name" value="HATPase_c"/>
    <property type="match status" value="1"/>
</dbReference>
<evidence type="ECO:0000256" key="4">
    <source>
        <dbReference type="ARBA" id="ARBA00012438"/>
    </source>
</evidence>